<evidence type="ECO:0000313" key="2">
    <source>
        <dbReference type="Proteomes" id="UP001062846"/>
    </source>
</evidence>
<dbReference type="EMBL" id="CM046390">
    <property type="protein sequence ID" value="KAI8564540.1"/>
    <property type="molecule type" value="Genomic_DNA"/>
</dbReference>
<accession>A0ACC0PGG2</accession>
<proteinExistence type="predicted"/>
<protein>
    <submittedName>
        <fullName evidence="1">Uncharacterized protein</fullName>
    </submittedName>
</protein>
<name>A0ACC0PGG2_RHOML</name>
<sequence>MGTPRTNKKTSVAADNEEPMVMAEEEPIAVAVEKEEPEDVETTEEEQAAEEPCLGKCKSHIFYLLVQYGAVRQCTTSSRSNNQWPKLPDRTHLPLAIAVALLPVYNYKYPATPTPPSQQEKLPTSRKIIAFPSYPDRQSARAISASAPEAATMVKAIRVHELGGPEVLKWEDVEIGEPKEGEIRVKNKAIGLNFIDVYFRKGVYKASTMPFTPGMEAAGVVTAVGPGLTGRKVGDVVAYAGNPMGSYAEEQILPAEKVVPVPPSLDPIVAASIMLKGMTAHMLVCRCFKVEPGHTVLVHAAAGGVGSLLCQWANALGATVIGTVSTTEKAAQAKEDGCHHVIMYKEEDFVTRVNEITSGKGVDVVYDSVGKDTFQSSGMPDPLPMTELAAKSLFLTRASLLSYTATRDELLQAAGEVFSNVASGILRVRINHKYPLSQVAQAHEDLEGRKMSGSVVLIPDGVFEQ</sequence>
<dbReference type="Proteomes" id="UP001062846">
    <property type="component" value="Chromosome 3"/>
</dbReference>
<gene>
    <name evidence="1" type="ORF">RHMOL_Rhmol03G0189500</name>
</gene>
<keyword evidence="2" id="KW-1185">Reference proteome</keyword>
<organism evidence="1 2">
    <name type="scientific">Rhododendron molle</name>
    <name type="common">Chinese azalea</name>
    <name type="synonym">Azalea mollis</name>
    <dbReference type="NCBI Taxonomy" id="49168"/>
    <lineage>
        <taxon>Eukaryota</taxon>
        <taxon>Viridiplantae</taxon>
        <taxon>Streptophyta</taxon>
        <taxon>Embryophyta</taxon>
        <taxon>Tracheophyta</taxon>
        <taxon>Spermatophyta</taxon>
        <taxon>Magnoliopsida</taxon>
        <taxon>eudicotyledons</taxon>
        <taxon>Gunneridae</taxon>
        <taxon>Pentapetalae</taxon>
        <taxon>asterids</taxon>
        <taxon>Ericales</taxon>
        <taxon>Ericaceae</taxon>
        <taxon>Ericoideae</taxon>
        <taxon>Rhodoreae</taxon>
        <taxon>Rhododendron</taxon>
    </lineage>
</organism>
<reference evidence="1" key="1">
    <citation type="submission" date="2022-02" db="EMBL/GenBank/DDBJ databases">
        <title>Plant Genome Project.</title>
        <authorList>
            <person name="Zhang R.-G."/>
        </authorList>
    </citation>
    <scope>NUCLEOTIDE SEQUENCE</scope>
    <source>
        <strain evidence="1">AT1</strain>
    </source>
</reference>
<evidence type="ECO:0000313" key="1">
    <source>
        <dbReference type="EMBL" id="KAI8564540.1"/>
    </source>
</evidence>
<comment type="caution">
    <text evidence="1">The sequence shown here is derived from an EMBL/GenBank/DDBJ whole genome shotgun (WGS) entry which is preliminary data.</text>
</comment>